<accession>A0ACC6PL20</accession>
<dbReference type="Proteomes" id="UP001377168">
    <property type="component" value="Unassembled WGS sequence"/>
</dbReference>
<keyword evidence="2" id="KW-1185">Reference proteome</keyword>
<dbReference type="EMBL" id="JBBKAJ010000003">
    <property type="protein sequence ID" value="MEJ8632081.1"/>
    <property type="molecule type" value="Genomic_DNA"/>
</dbReference>
<gene>
    <name evidence="1" type="ORF">WKI67_01050</name>
</gene>
<name>A0ACC6PL20_9ACTN</name>
<evidence type="ECO:0000313" key="2">
    <source>
        <dbReference type="Proteomes" id="UP001377168"/>
    </source>
</evidence>
<proteinExistence type="predicted"/>
<protein>
    <submittedName>
        <fullName evidence="1">Uncharacterized protein</fullName>
    </submittedName>
</protein>
<sequence>MDGRELRDAEDVGHFGECDRRVVVEEFGDAGEDFVARDHVAAAGAAATAGTAAGTGSLVFTDDATRRKDGPI</sequence>
<evidence type="ECO:0000313" key="1">
    <source>
        <dbReference type="EMBL" id="MEJ8632081.1"/>
    </source>
</evidence>
<reference evidence="1" key="1">
    <citation type="submission" date="2024-03" db="EMBL/GenBank/DDBJ databases">
        <title>Novel Streptomyces species of biotechnological and ecological value are a feature of Machair soil.</title>
        <authorList>
            <person name="Prole J.R."/>
            <person name="Goodfellow M."/>
            <person name="Allenby N."/>
            <person name="Ward A.C."/>
        </authorList>
    </citation>
    <scope>NUCLEOTIDE SEQUENCE</scope>
    <source>
        <strain evidence="1">MS2.AVA.5</strain>
    </source>
</reference>
<organism evidence="1 2">
    <name type="scientific">Streptomyces achmelvichensis</name>
    <dbReference type="NCBI Taxonomy" id="3134111"/>
    <lineage>
        <taxon>Bacteria</taxon>
        <taxon>Bacillati</taxon>
        <taxon>Actinomycetota</taxon>
        <taxon>Actinomycetes</taxon>
        <taxon>Kitasatosporales</taxon>
        <taxon>Streptomycetaceae</taxon>
        <taxon>Streptomyces</taxon>
    </lineage>
</organism>
<comment type="caution">
    <text evidence="1">The sequence shown here is derived from an EMBL/GenBank/DDBJ whole genome shotgun (WGS) entry which is preliminary data.</text>
</comment>